<protein>
    <submittedName>
        <fullName evidence="1">Uncharacterized protein</fullName>
    </submittedName>
</protein>
<accession>A0A2P2QGH7</accession>
<dbReference type="EMBL" id="GGEC01085648">
    <property type="protein sequence ID" value="MBX66132.1"/>
    <property type="molecule type" value="Transcribed_RNA"/>
</dbReference>
<reference evidence="1" key="1">
    <citation type="submission" date="2018-02" db="EMBL/GenBank/DDBJ databases">
        <title>Rhizophora mucronata_Transcriptome.</title>
        <authorList>
            <person name="Meera S.P."/>
            <person name="Sreeshan A."/>
            <person name="Augustine A."/>
        </authorList>
    </citation>
    <scope>NUCLEOTIDE SEQUENCE</scope>
    <source>
        <tissue evidence="1">Leaf</tissue>
    </source>
</reference>
<evidence type="ECO:0000313" key="1">
    <source>
        <dbReference type="EMBL" id="MBX66132.1"/>
    </source>
</evidence>
<organism evidence="1">
    <name type="scientific">Rhizophora mucronata</name>
    <name type="common">Asiatic mangrove</name>
    <dbReference type="NCBI Taxonomy" id="61149"/>
    <lineage>
        <taxon>Eukaryota</taxon>
        <taxon>Viridiplantae</taxon>
        <taxon>Streptophyta</taxon>
        <taxon>Embryophyta</taxon>
        <taxon>Tracheophyta</taxon>
        <taxon>Spermatophyta</taxon>
        <taxon>Magnoliopsida</taxon>
        <taxon>eudicotyledons</taxon>
        <taxon>Gunneridae</taxon>
        <taxon>Pentapetalae</taxon>
        <taxon>rosids</taxon>
        <taxon>fabids</taxon>
        <taxon>Malpighiales</taxon>
        <taxon>Rhizophoraceae</taxon>
        <taxon>Rhizophora</taxon>
    </lineage>
</organism>
<name>A0A2P2QGH7_RHIMU</name>
<sequence length="32" mass="3472">MAMVIDYAHCAAKLLHCQNLEGSYPISAPKPV</sequence>
<dbReference type="AlphaFoldDB" id="A0A2P2QGH7"/>
<proteinExistence type="predicted"/>